<dbReference type="AlphaFoldDB" id="M1AKU9"/>
<keyword evidence="2" id="KW-1185">Reference proteome</keyword>
<dbReference type="HOGENOM" id="CLU_3036105_0_0_1"/>
<dbReference type="EnsemblPlants" id="PGSC0003DMT400024964">
    <property type="protein sequence ID" value="PGSC0003DMT400024964"/>
    <property type="gene ID" value="PGSC0003DMG400009645"/>
</dbReference>
<accession>M1AKU9</accession>
<organism evidence="1 2">
    <name type="scientific">Solanum tuberosum</name>
    <name type="common">Potato</name>
    <dbReference type="NCBI Taxonomy" id="4113"/>
    <lineage>
        <taxon>Eukaryota</taxon>
        <taxon>Viridiplantae</taxon>
        <taxon>Streptophyta</taxon>
        <taxon>Embryophyta</taxon>
        <taxon>Tracheophyta</taxon>
        <taxon>Spermatophyta</taxon>
        <taxon>Magnoliopsida</taxon>
        <taxon>eudicotyledons</taxon>
        <taxon>Gunneridae</taxon>
        <taxon>Pentapetalae</taxon>
        <taxon>asterids</taxon>
        <taxon>lamiids</taxon>
        <taxon>Solanales</taxon>
        <taxon>Solanaceae</taxon>
        <taxon>Solanoideae</taxon>
        <taxon>Solaneae</taxon>
        <taxon>Solanum</taxon>
    </lineage>
</organism>
<reference evidence="2" key="1">
    <citation type="journal article" date="2011" name="Nature">
        <title>Genome sequence and analysis of the tuber crop potato.</title>
        <authorList>
            <consortium name="The Potato Genome Sequencing Consortium"/>
        </authorList>
    </citation>
    <scope>NUCLEOTIDE SEQUENCE [LARGE SCALE GENOMIC DNA]</scope>
    <source>
        <strain evidence="2">cv. DM1-3 516 R44</strain>
    </source>
</reference>
<evidence type="ECO:0000313" key="1">
    <source>
        <dbReference type="EnsemblPlants" id="PGSC0003DMT400024964"/>
    </source>
</evidence>
<proteinExistence type="predicted"/>
<dbReference type="Gramene" id="PGSC0003DMT400024964">
    <property type="protein sequence ID" value="PGSC0003DMT400024964"/>
    <property type="gene ID" value="PGSC0003DMG400009645"/>
</dbReference>
<dbReference type="PaxDb" id="4113-PGSC0003DMT400024964"/>
<dbReference type="Proteomes" id="UP000011115">
    <property type="component" value="Unassembled WGS sequence"/>
</dbReference>
<evidence type="ECO:0000313" key="2">
    <source>
        <dbReference type="Proteomes" id="UP000011115"/>
    </source>
</evidence>
<protein>
    <submittedName>
        <fullName evidence="1">Uncharacterized protein</fullName>
    </submittedName>
</protein>
<dbReference type="InParanoid" id="M1AKU9"/>
<name>M1AKU9_SOLTU</name>
<sequence length="55" mass="6397">MLSREERLPFSGQQLGQQRAEWSFTTRNLNTNNSCKNINSKTLRPIPPLFFLNCV</sequence>
<reference evidence="1" key="2">
    <citation type="submission" date="2015-06" db="UniProtKB">
        <authorList>
            <consortium name="EnsemblPlants"/>
        </authorList>
    </citation>
    <scope>IDENTIFICATION</scope>
    <source>
        <strain evidence="1">DM1-3 516 R44</strain>
    </source>
</reference>